<comment type="caution">
    <text evidence="1">The sequence shown here is derived from an EMBL/GenBank/DDBJ whole genome shotgun (WGS) entry which is preliminary data.</text>
</comment>
<dbReference type="EMBL" id="BARU01013643">
    <property type="protein sequence ID" value="GAH39199.1"/>
    <property type="molecule type" value="Genomic_DNA"/>
</dbReference>
<dbReference type="InterPro" id="IPR031552">
    <property type="entry name" value="ParE-like_toxin"/>
</dbReference>
<dbReference type="AlphaFoldDB" id="X1GC80"/>
<feature type="non-terminal residue" evidence="1">
    <location>
        <position position="1"/>
    </location>
</feature>
<accession>X1GC80</accession>
<evidence type="ECO:0000313" key="1">
    <source>
        <dbReference type="EMBL" id="GAH39199.1"/>
    </source>
</evidence>
<organism evidence="1">
    <name type="scientific">marine sediment metagenome</name>
    <dbReference type="NCBI Taxonomy" id="412755"/>
    <lineage>
        <taxon>unclassified sequences</taxon>
        <taxon>metagenomes</taxon>
        <taxon>ecological metagenomes</taxon>
    </lineage>
</organism>
<evidence type="ECO:0008006" key="2">
    <source>
        <dbReference type="Google" id="ProtNLM"/>
    </source>
</evidence>
<name>X1GC80_9ZZZZ</name>
<protein>
    <recommendedName>
        <fullName evidence="2">Addiction module toxin RelE</fullName>
    </recommendedName>
</protein>
<gene>
    <name evidence="1" type="ORF">S03H2_24520</name>
</gene>
<dbReference type="Pfam" id="PF15781">
    <property type="entry name" value="ParE-like_toxin"/>
    <property type="match status" value="1"/>
</dbReference>
<proteinExistence type="predicted"/>
<reference evidence="1" key="1">
    <citation type="journal article" date="2014" name="Front. Microbiol.">
        <title>High frequency of phylogenetically diverse reductive dehalogenase-homologous genes in deep subseafloor sedimentary metagenomes.</title>
        <authorList>
            <person name="Kawai M."/>
            <person name="Futagami T."/>
            <person name="Toyoda A."/>
            <person name="Takaki Y."/>
            <person name="Nishi S."/>
            <person name="Hori S."/>
            <person name="Arai W."/>
            <person name="Tsubouchi T."/>
            <person name="Morono Y."/>
            <person name="Uchiyama I."/>
            <person name="Ito T."/>
            <person name="Fujiyama A."/>
            <person name="Inagaki F."/>
            <person name="Takami H."/>
        </authorList>
    </citation>
    <scope>NUCLEOTIDE SEQUENCE</scope>
    <source>
        <strain evidence="1">Expedition CK06-06</strain>
    </source>
</reference>
<sequence length="57" mass="6944">EIGQEKRGALKGVRVHKFHIEKQLFLLAYEWEEDILKLIMVGSHENYYRNLTRYHNE</sequence>